<keyword evidence="6" id="KW-0479">Metal-binding</keyword>
<evidence type="ECO:0000256" key="11">
    <source>
        <dbReference type="ARBA" id="ARBA00048179"/>
    </source>
</evidence>
<comment type="pathway">
    <text evidence="2">Cofactor biosynthesis; thiamine diphosphate biosynthesis.</text>
</comment>
<evidence type="ECO:0000256" key="5">
    <source>
        <dbReference type="ARBA" id="ARBA00022679"/>
    </source>
</evidence>
<gene>
    <name evidence="14" type="ORF">ACFSOX_08500</name>
</gene>
<keyword evidence="8" id="KW-0784">Thiamine biosynthesis</keyword>
<keyword evidence="12" id="KW-0732">Signal</keyword>
<reference evidence="15" key="1">
    <citation type="journal article" date="2019" name="Int. J. Syst. Evol. Microbiol.">
        <title>The Global Catalogue of Microorganisms (GCM) 10K type strain sequencing project: providing services to taxonomists for standard genome sequencing and annotation.</title>
        <authorList>
            <consortium name="The Broad Institute Genomics Platform"/>
            <consortium name="The Broad Institute Genome Sequencing Center for Infectious Disease"/>
            <person name="Wu L."/>
            <person name="Ma J."/>
        </authorList>
    </citation>
    <scope>NUCLEOTIDE SEQUENCE [LARGE SCALE GENOMIC DNA]</scope>
    <source>
        <strain evidence="15">CGMCC 1.6774</strain>
    </source>
</reference>
<dbReference type="PANTHER" id="PTHR31528:SF1">
    <property type="entry name" value="4-AMINO-5-HYDROXYMETHYL-2-METHYLPYRIMIDINE PHOSPHATE SYNTHASE THI11-RELATED"/>
    <property type="match status" value="1"/>
</dbReference>
<dbReference type="SUPFAM" id="SSF53850">
    <property type="entry name" value="Periplasmic binding protein-like II"/>
    <property type="match status" value="1"/>
</dbReference>
<evidence type="ECO:0000256" key="10">
    <source>
        <dbReference type="ARBA" id="ARBA00033171"/>
    </source>
</evidence>
<proteinExistence type="inferred from homology"/>
<name>A0ABW5AJ77_9BRAD</name>
<evidence type="ECO:0000256" key="3">
    <source>
        <dbReference type="ARBA" id="ARBA00009406"/>
    </source>
</evidence>
<evidence type="ECO:0000256" key="9">
    <source>
        <dbReference type="ARBA" id="ARBA00023004"/>
    </source>
</evidence>
<dbReference type="RefSeq" id="WP_378477372.1">
    <property type="nucleotide sequence ID" value="NZ_JBHUIW010000007.1"/>
</dbReference>
<feature type="signal peptide" evidence="12">
    <location>
        <begin position="1"/>
        <end position="25"/>
    </location>
</feature>
<feature type="chain" id="PRO_5045930292" description="Thiamine pyrimidine synthase" evidence="12">
    <location>
        <begin position="26"/>
        <end position="356"/>
    </location>
</feature>
<accession>A0ABW5AJ77</accession>
<evidence type="ECO:0000256" key="2">
    <source>
        <dbReference type="ARBA" id="ARBA00004948"/>
    </source>
</evidence>
<evidence type="ECO:0000313" key="15">
    <source>
        <dbReference type="Proteomes" id="UP001597314"/>
    </source>
</evidence>
<evidence type="ECO:0000256" key="6">
    <source>
        <dbReference type="ARBA" id="ARBA00022723"/>
    </source>
</evidence>
<evidence type="ECO:0000256" key="1">
    <source>
        <dbReference type="ARBA" id="ARBA00003469"/>
    </source>
</evidence>
<evidence type="ECO:0000256" key="4">
    <source>
        <dbReference type="ARBA" id="ARBA00011738"/>
    </source>
</evidence>
<keyword evidence="9" id="KW-0408">Iron</keyword>
<keyword evidence="5" id="KW-0808">Transferase</keyword>
<keyword evidence="15" id="KW-1185">Reference proteome</keyword>
<sequence>MRSKVLLAVSLVASAWLAVPAAAQAPGQAPATGEPTKIRFTLDWKISGPHAFYYWAKQKGYFAAEGLDVTIDQGEGSAATVTRVMTGAYDAGFGDINAVIQNAAAKPGEQPVMVYLVYNRAPYAVIAKADGPIKTLKDLEGRTVSAPAGSATLRLLAPLAAKNGFDAAKVKILNAAPNLIEQMLVQGQADAIAQFSVTSFMNFVAMKRDPEKDFRWFMYSDLGLDLYSNGVMVSQKLLKEKPAAVRGLVKAINRAVMDVAADPDAATTMLTGLEPLINADIEKQRLVYTIKSLMISPETARLGLGDLDDGRLAGAIKTVADAYGLEKVPDVRAVFVREFLLPAAERDIAAAAAKAK</sequence>
<comment type="catalytic activity">
    <reaction evidence="11">
        <text>N(6)-(pyridoxal phosphate)-L-lysyl-[4-amino-5-hydroxymethyl-2-methylpyrimidine phosphate synthase] + L-histidyl-[4-amino-5-hydroxymethyl-2-methylpyrimidine phosphate synthase] + 2 Fe(3+) + 4 H2O = L-lysyl-[4-amino-5-hydroxymethyl-2-methylpyrimidine phosphate synthase] + (2S)-2-amino-5-hydroxy-4-oxopentanoyl-[4-amino-5-hydroxymethyl-2-methylpyrimidine phosphate synthase] + 4-amino-2-methyl-5-(phosphooxymethyl)pyrimidine + 3-oxopropanoate + 2 Fe(2+) + 2 H(+)</text>
        <dbReference type="Rhea" id="RHEA:65756"/>
        <dbReference type="Rhea" id="RHEA-COMP:16892"/>
        <dbReference type="Rhea" id="RHEA-COMP:16893"/>
        <dbReference type="Rhea" id="RHEA-COMP:16894"/>
        <dbReference type="Rhea" id="RHEA-COMP:16895"/>
        <dbReference type="ChEBI" id="CHEBI:15377"/>
        <dbReference type="ChEBI" id="CHEBI:15378"/>
        <dbReference type="ChEBI" id="CHEBI:29033"/>
        <dbReference type="ChEBI" id="CHEBI:29034"/>
        <dbReference type="ChEBI" id="CHEBI:29969"/>
        <dbReference type="ChEBI" id="CHEBI:29979"/>
        <dbReference type="ChEBI" id="CHEBI:33190"/>
        <dbReference type="ChEBI" id="CHEBI:58354"/>
        <dbReference type="ChEBI" id="CHEBI:143915"/>
        <dbReference type="ChEBI" id="CHEBI:157692"/>
    </reaction>
    <physiologicalReaction direction="left-to-right" evidence="11">
        <dbReference type="Rhea" id="RHEA:65757"/>
    </physiologicalReaction>
</comment>
<evidence type="ECO:0000259" key="13">
    <source>
        <dbReference type="Pfam" id="PF09084"/>
    </source>
</evidence>
<evidence type="ECO:0000256" key="12">
    <source>
        <dbReference type="SAM" id="SignalP"/>
    </source>
</evidence>
<organism evidence="14 15">
    <name type="scientific">Rhodoplanes azumiensis</name>
    <dbReference type="NCBI Taxonomy" id="1897628"/>
    <lineage>
        <taxon>Bacteria</taxon>
        <taxon>Pseudomonadati</taxon>
        <taxon>Pseudomonadota</taxon>
        <taxon>Alphaproteobacteria</taxon>
        <taxon>Hyphomicrobiales</taxon>
        <taxon>Nitrobacteraceae</taxon>
        <taxon>Rhodoplanes</taxon>
    </lineage>
</organism>
<dbReference type="InterPro" id="IPR027939">
    <property type="entry name" value="NMT1/THI5"/>
</dbReference>
<comment type="caution">
    <text evidence="14">The sequence shown here is derived from an EMBL/GenBank/DDBJ whole genome shotgun (WGS) entry which is preliminary data.</text>
</comment>
<evidence type="ECO:0000256" key="7">
    <source>
        <dbReference type="ARBA" id="ARBA00022898"/>
    </source>
</evidence>
<dbReference type="Pfam" id="PF09084">
    <property type="entry name" value="NMT1"/>
    <property type="match status" value="1"/>
</dbReference>
<evidence type="ECO:0000256" key="8">
    <source>
        <dbReference type="ARBA" id="ARBA00022977"/>
    </source>
</evidence>
<feature type="domain" description="SsuA/THI5-like" evidence="13">
    <location>
        <begin position="50"/>
        <end position="266"/>
    </location>
</feature>
<dbReference type="InterPro" id="IPR015168">
    <property type="entry name" value="SsuA/THI5"/>
</dbReference>
<comment type="subunit">
    <text evidence="4">Homodimer.</text>
</comment>
<keyword evidence="7" id="KW-0663">Pyridoxal phosphate</keyword>
<protein>
    <recommendedName>
        <fullName evidence="10">Thiamine pyrimidine synthase</fullName>
    </recommendedName>
</protein>
<dbReference type="PANTHER" id="PTHR31528">
    <property type="entry name" value="4-AMINO-5-HYDROXYMETHYL-2-METHYLPYRIMIDINE PHOSPHATE SYNTHASE THI11-RELATED"/>
    <property type="match status" value="1"/>
</dbReference>
<dbReference type="Gene3D" id="3.40.190.10">
    <property type="entry name" value="Periplasmic binding protein-like II"/>
    <property type="match status" value="2"/>
</dbReference>
<evidence type="ECO:0000313" key="14">
    <source>
        <dbReference type="EMBL" id="MFD2182190.1"/>
    </source>
</evidence>
<comment type="similarity">
    <text evidence="3">Belongs to the NMT1/THI5 family.</text>
</comment>
<dbReference type="EMBL" id="JBHUIW010000007">
    <property type="protein sequence ID" value="MFD2182190.1"/>
    <property type="molecule type" value="Genomic_DNA"/>
</dbReference>
<comment type="function">
    <text evidence="1">Responsible for the formation of the pyrimidine heterocycle in the thiamine biosynthesis pathway. Catalyzes the formation of hydroxymethylpyrimidine phosphate (HMP-P) from histidine and pyridoxal phosphate (PLP). The protein uses PLP and the active site histidine to form HMP-P, generating an inactive enzyme. The enzyme can only undergo a single turnover, which suggests it is a suicide enzyme.</text>
</comment>
<dbReference type="Proteomes" id="UP001597314">
    <property type="component" value="Unassembled WGS sequence"/>
</dbReference>